<dbReference type="KEGG" id="vg:14013706"/>
<dbReference type="RefSeq" id="YP_007005754.1">
    <property type="nucleotide sequence ID" value="NC_019514.1"/>
</dbReference>
<organism evidence="1 2">
    <name type="scientific">Erwinia phage vB_EamP-S6</name>
    <dbReference type="NCBI Taxonomy" id="1051675"/>
    <lineage>
        <taxon>Viruses</taxon>
        <taxon>Duplodnaviria</taxon>
        <taxon>Heunggongvirae</taxon>
        <taxon>Uroviricota</taxon>
        <taxon>Caudoviricetes</taxon>
        <taxon>Schitoviridae</taxon>
        <taxon>Waedenswilvirus</taxon>
        <taxon>Waedenswilvirus S6</taxon>
    </lineage>
</organism>
<dbReference type="EMBL" id="HQ728266">
    <property type="protein sequence ID" value="AEJ81537.1"/>
    <property type="molecule type" value="Genomic_DNA"/>
</dbReference>
<sequence length="60" mass="6863">MPGSYTTITAVMRPLIRMMHYESFHLDDPRVKELVMALSRADGRTVQLCIHLARLGYADN</sequence>
<proteinExistence type="predicted"/>
<evidence type="ECO:0000313" key="2">
    <source>
        <dbReference type="Proteomes" id="UP000008893"/>
    </source>
</evidence>
<name>G0YQB0_9CAUD</name>
<accession>G0YQB0</accession>
<evidence type="ECO:0000313" key="1">
    <source>
        <dbReference type="EMBL" id="AEJ81537.1"/>
    </source>
</evidence>
<dbReference type="Proteomes" id="UP000008893">
    <property type="component" value="Segment"/>
</dbReference>
<reference evidence="1 2" key="1">
    <citation type="journal article" date="2011" name="Appl. Environ. Microbiol.">
        <title>Novel Virulent and Broad-Host-Range Erwinia amylovora Bacteriophages Reveal a High Degree of Mosaicism and a Relationship to Enterobacteriaceae Phages.</title>
        <authorList>
            <person name="Born Y."/>
            <person name="Fieseler L."/>
            <person name="Marazzi J."/>
            <person name="Lurz R."/>
            <person name="Duffy B."/>
            <person name="Loessner M.J."/>
        </authorList>
    </citation>
    <scope>NUCLEOTIDE SEQUENCE [LARGE SCALE GENOMIC DNA]</scope>
</reference>
<protein>
    <submittedName>
        <fullName evidence="1">Gp018</fullName>
    </submittedName>
</protein>
<keyword evidence="2" id="KW-1185">Reference proteome</keyword>
<dbReference type="GeneID" id="14013706"/>